<evidence type="ECO:0000256" key="1">
    <source>
        <dbReference type="ARBA" id="ARBA00003383"/>
    </source>
</evidence>
<feature type="compositionally biased region" description="Polar residues" evidence="9">
    <location>
        <begin position="27"/>
        <end position="36"/>
    </location>
</feature>
<feature type="compositionally biased region" description="Basic and acidic residues" evidence="9">
    <location>
        <begin position="55"/>
        <end position="84"/>
    </location>
</feature>
<evidence type="ECO:0000256" key="9">
    <source>
        <dbReference type="SAM" id="MobiDB-lite"/>
    </source>
</evidence>
<dbReference type="Ensembl" id="ENSPSMT00000024975.1">
    <property type="protein sequence ID" value="ENSPSMP00000021540.1"/>
    <property type="gene ID" value="ENSPSMG00000015192.1"/>
</dbReference>
<dbReference type="GO" id="GO:1903494">
    <property type="term" value="P:response to dehydroepiandrosterone"/>
    <property type="evidence" value="ECO:0007669"/>
    <property type="project" value="TreeGrafter"/>
</dbReference>
<organism evidence="11 12">
    <name type="scientific">Prolemur simus</name>
    <name type="common">Greater bamboo lemur</name>
    <name type="synonym">Hapalemur simus</name>
    <dbReference type="NCBI Taxonomy" id="1328070"/>
    <lineage>
        <taxon>Eukaryota</taxon>
        <taxon>Metazoa</taxon>
        <taxon>Chordata</taxon>
        <taxon>Craniata</taxon>
        <taxon>Vertebrata</taxon>
        <taxon>Euteleostomi</taxon>
        <taxon>Mammalia</taxon>
        <taxon>Eutheria</taxon>
        <taxon>Euarchontoglires</taxon>
        <taxon>Primates</taxon>
        <taxon>Strepsirrhini</taxon>
        <taxon>Lemuriformes</taxon>
        <taxon>Lemuridae</taxon>
        <taxon>Prolemur</taxon>
    </lineage>
</organism>
<dbReference type="PANTHER" id="PTHR10240">
    <property type="entry name" value="ALPHA-S1-CASEIN"/>
    <property type="match status" value="1"/>
</dbReference>
<comment type="subcellular location">
    <subcellularLocation>
        <location evidence="2">Secreted</location>
    </subcellularLocation>
</comment>
<dbReference type="AlphaFoldDB" id="A0A8C8ZWS2"/>
<dbReference type="GeneTree" id="ENSGT00390000017378"/>
<keyword evidence="6" id="KW-0597">Phosphoprotein</keyword>
<evidence type="ECO:0000313" key="11">
    <source>
        <dbReference type="Ensembl" id="ENSPSMP00000021540.1"/>
    </source>
</evidence>
<feature type="region of interest" description="Disordered" evidence="9">
    <location>
        <begin position="23"/>
        <end position="114"/>
    </location>
</feature>
<gene>
    <name evidence="11" type="primary">CSN1S1</name>
</gene>
<keyword evidence="12" id="KW-1185">Reference proteome</keyword>
<keyword evidence="8" id="KW-0494">Milk protein</keyword>
<dbReference type="InterPro" id="IPR026999">
    <property type="entry name" value="Alpha-s1_casein"/>
</dbReference>
<dbReference type="GO" id="GO:0032570">
    <property type="term" value="P:response to progesterone"/>
    <property type="evidence" value="ECO:0007669"/>
    <property type="project" value="TreeGrafter"/>
</dbReference>
<evidence type="ECO:0000256" key="7">
    <source>
        <dbReference type="ARBA" id="ARBA00022729"/>
    </source>
</evidence>
<evidence type="ECO:0000256" key="2">
    <source>
        <dbReference type="ARBA" id="ARBA00004613"/>
    </source>
</evidence>
<feature type="signal peptide" evidence="10">
    <location>
        <begin position="1"/>
        <end position="15"/>
    </location>
</feature>
<proteinExistence type="inferred from homology"/>
<evidence type="ECO:0000256" key="3">
    <source>
        <dbReference type="ARBA" id="ARBA00010179"/>
    </source>
</evidence>
<name>A0A8C8ZWS2_PROSS</name>
<reference evidence="11" key="1">
    <citation type="submission" date="2025-08" db="UniProtKB">
        <authorList>
            <consortium name="Ensembl"/>
        </authorList>
    </citation>
    <scope>IDENTIFICATION</scope>
</reference>
<dbReference type="InterPro" id="IPR031305">
    <property type="entry name" value="Casein_CS"/>
</dbReference>
<reference evidence="11" key="2">
    <citation type="submission" date="2025-09" db="UniProtKB">
        <authorList>
            <consortium name="Ensembl"/>
        </authorList>
    </citation>
    <scope>IDENTIFICATION</scope>
</reference>
<evidence type="ECO:0000256" key="5">
    <source>
        <dbReference type="ARBA" id="ARBA00022525"/>
    </source>
</evidence>
<dbReference type="PROSITE" id="PS00306">
    <property type="entry name" value="CASEIN_ALPHA_BETA"/>
    <property type="match status" value="1"/>
</dbReference>
<dbReference type="Proteomes" id="UP000694414">
    <property type="component" value="Unplaced"/>
</dbReference>
<evidence type="ECO:0000256" key="4">
    <source>
        <dbReference type="ARBA" id="ARBA00021479"/>
    </source>
</evidence>
<comment type="function">
    <text evidence="1">Important role in the capacity of milk to transport calcium phosphate.</text>
</comment>
<feature type="compositionally biased region" description="Low complexity" evidence="9">
    <location>
        <begin position="85"/>
        <end position="98"/>
    </location>
</feature>
<dbReference type="PANTHER" id="PTHR10240:SF0">
    <property type="entry name" value="ALPHA-S1-CASEIN"/>
    <property type="match status" value="1"/>
</dbReference>
<feature type="region of interest" description="Disordered" evidence="9">
    <location>
        <begin position="161"/>
        <end position="183"/>
    </location>
</feature>
<keyword evidence="5" id="KW-0964">Secreted</keyword>
<evidence type="ECO:0000256" key="10">
    <source>
        <dbReference type="SAM" id="SignalP"/>
    </source>
</evidence>
<accession>A0A8C8ZWS2</accession>
<evidence type="ECO:0000256" key="8">
    <source>
        <dbReference type="ARBA" id="ARBA00022743"/>
    </source>
</evidence>
<keyword evidence="7 10" id="KW-0732">Signal</keyword>
<evidence type="ECO:0000256" key="6">
    <source>
        <dbReference type="ARBA" id="ARBA00022553"/>
    </source>
</evidence>
<sequence length="183" mass="20821">MKLLILACLVAVALARPKHPLRHPELVQNQPDSSEATPIELRQEYTNELNRQKQHQGEKQSEEIKETSDESTEEHAITETEQKESSSSSSSEEVASKSSTKEQPRRMSKCNQLQVEAAHAQEQLSSMNEYNHAQVPFPQVYQLDATWYYFPQIMQDASFLPSQANSKPTSSENNEKTNAMAQW</sequence>
<feature type="chain" id="PRO_5034030252" description="Alpha-S1-casein" evidence="10">
    <location>
        <begin position="16"/>
        <end position="183"/>
    </location>
</feature>
<dbReference type="GO" id="GO:0032355">
    <property type="term" value="P:response to estradiol"/>
    <property type="evidence" value="ECO:0007669"/>
    <property type="project" value="TreeGrafter"/>
</dbReference>
<dbReference type="GO" id="GO:0005615">
    <property type="term" value="C:extracellular space"/>
    <property type="evidence" value="ECO:0007669"/>
    <property type="project" value="TreeGrafter"/>
</dbReference>
<dbReference type="GO" id="GO:1903496">
    <property type="term" value="P:response to 11-deoxycorticosterone"/>
    <property type="evidence" value="ECO:0007669"/>
    <property type="project" value="TreeGrafter"/>
</dbReference>
<protein>
    <recommendedName>
        <fullName evidence="4">Alpha-S1-casein</fullName>
    </recommendedName>
</protein>
<evidence type="ECO:0000313" key="12">
    <source>
        <dbReference type="Proteomes" id="UP000694414"/>
    </source>
</evidence>
<comment type="similarity">
    <text evidence="3">Belongs to the alpha-casein family.</text>
</comment>